<comment type="caution">
    <text evidence="1">The sequence shown here is derived from an EMBL/GenBank/DDBJ whole genome shotgun (WGS) entry which is preliminary data.</text>
</comment>
<name>A0A5C7HI91_9ROSI</name>
<evidence type="ECO:0000313" key="2">
    <source>
        <dbReference type="Proteomes" id="UP000323000"/>
    </source>
</evidence>
<gene>
    <name evidence="1" type="ORF">EZV62_018063</name>
</gene>
<keyword evidence="2" id="KW-1185">Reference proteome</keyword>
<proteinExistence type="predicted"/>
<dbReference type="AlphaFoldDB" id="A0A5C7HI91"/>
<protein>
    <recommendedName>
        <fullName evidence="3">Insecticidal crystal toxin domain-containing protein</fullName>
    </recommendedName>
</protein>
<dbReference type="InterPro" id="IPR010683">
    <property type="entry name" value="DUF1262"/>
</dbReference>
<organism evidence="1 2">
    <name type="scientific">Acer yangbiense</name>
    <dbReference type="NCBI Taxonomy" id="1000413"/>
    <lineage>
        <taxon>Eukaryota</taxon>
        <taxon>Viridiplantae</taxon>
        <taxon>Streptophyta</taxon>
        <taxon>Embryophyta</taxon>
        <taxon>Tracheophyta</taxon>
        <taxon>Spermatophyta</taxon>
        <taxon>Magnoliopsida</taxon>
        <taxon>eudicotyledons</taxon>
        <taxon>Gunneridae</taxon>
        <taxon>Pentapetalae</taxon>
        <taxon>rosids</taxon>
        <taxon>malvids</taxon>
        <taxon>Sapindales</taxon>
        <taxon>Sapindaceae</taxon>
        <taxon>Hippocastanoideae</taxon>
        <taxon>Acereae</taxon>
        <taxon>Acer</taxon>
    </lineage>
</organism>
<dbReference type="PANTHER" id="PTHR31050">
    <property type="entry name" value="OS08G0413200 PROTEIN"/>
    <property type="match status" value="1"/>
</dbReference>
<dbReference type="OrthoDB" id="647907at2759"/>
<evidence type="ECO:0008006" key="3">
    <source>
        <dbReference type="Google" id="ProtNLM"/>
    </source>
</evidence>
<accession>A0A5C7HI91</accession>
<evidence type="ECO:0000313" key="1">
    <source>
        <dbReference type="EMBL" id="TXG56750.1"/>
    </source>
</evidence>
<dbReference type="EMBL" id="VAHF01000008">
    <property type="protein sequence ID" value="TXG56750.1"/>
    <property type="molecule type" value="Genomic_DNA"/>
</dbReference>
<dbReference type="PANTHER" id="PTHR31050:SF3">
    <property type="entry name" value="OS08G0412800 PROTEIN"/>
    <property type="match status" value="1"/>
</dbReference>
<sequence>MYVTRPLSMYKKFPSALELPPPEGPNSGILVIQDEETETTCCFGICKNIDELLELPFPQNKNLETRYSTSGSDNKTQVSYDKVVFIPVLNLPLSSNRYYAIQPTGTHKGEAFTSSNEEDKVTCCFCCTFISDVKPQPFDPNNDYQQFEICSKESGGFFAKSVAPDGYPPGFLNRTGYKGWTVVTETPKNFELDEAPGLDINLRAQEGTLKHQMSRSMYYEMTLEQRWEQIFACDNDYNEDNAAVVDVSFEREVVSFFGGGGETERSVEVDGVMWFKSLGDVGGGVSAVGLSSQVIERMKWEAERFGWVKGNERRVSVKRVEQCGGVGGQWSKFGCYVLVERFVLKRMDGNLVLNYDFNHTHHIKCKWE</sequence>
<reference evidence="2" key="1">
    <citation type="journal article" date="2019" name="Gigascience">
        <title>De novo genome assembly of the endangered Acer yangbiense, a plant species with extremely small populations endemic to Yunnan Province, China.</title>
        <authorList>
            <person name="Yang J."/>
            <person name="Wariss H.M."/>
            <person name="Tao L."/>
            <person name="Zhang R."/>
            <person name="Yun Q."/>
            <person name="Hollingsworth P."/>
            <person name="Dao Z."/>
            <person name="Luo G."/>
            <person name="Guo H."/>
            <person name="Ma Y."/>
            <person name="Sun W."/>
        </authorList>
    </citation>
    <scope>NUCLEOTIDE SEQUENCE [LARGE SCALE GENOMIC DNA]</scope>
    <source>
        <strain evidence="2">cv. Malutang</strain>
    </source>
</reference>
<dbReference type="Pfam" id="PF06880">
    <property type="entry name" value="DUF1262"/>
    <property type="match status" value="1"/>
</dbReference>
<dbReference type="Proteomes" id="UP000323000">
    <property type="component" value="Chromosome 8"/>
</dbReference>